<feature type="domain" description="Outer membrane protein beta-barrel" evidence="1">
    <location>
        <begin position="449"/>
        <end position="731"/>
    </location>
</feature>
<organism evidence="2 3">
    <name type="scientific">Niabella yanshanensis</name>
    <dbReference type="NCBI Taxonomy" id="577386"/>
    <lineage>
        <taxon>Bacteria</taxon>
        <taxon>Pseudomonadati</taxon>
        <taxon>Bacteroidota</taxon>
        <taxon>Chitinophagia</taxon>
        <taxon>Chitinophagales</taxon>
        <taxon>Chitinophagaceae</taxon>
        <taxon>Niabella</taxon>
    </lineage>
</organism>
<reference evidence="2 3" key="1">
    <citation type="submission" date="2023-12" db="EMBL/GenBank/DDBJ databases">
        <title>Genome sequencing and assembly of bacterial species from a model synthetic community.</title>
        <authorList>
            <person name="Hogle S.L."/>
        </authorList>
    </citation>
    <scope>NUCLEOTIDE SEQUENCE [LARGE SCALE GENOMIC DNA]</scope>
    <source>
        <strain evidence="2 3">HAMBI_3031</strain>
    </source>
</reference>
<evidence type="ECO:0000259" key="1">
    <source>
        <dbReference type="Pfam" id="PF14905"/>
    </source>
</evidence>
<evidence type="ECO:0000313" key="3">
    <source>
        <dbReference type="Proteomes" id="UP001325680"/>
    </source>
</evidence>
<dbReference type="Proteomes" id="UP001325680">
    <property type="component" value="Chromosome"/>
</dbReference>
<gene>
    <name evidence="2" type="ORF">U0035_21770</name>
</gene>
<sequence length="924" mass="103526">MILFACSCAYSQTSVIKGALVDSSEHKNLQNTVITLFNSKDSILTAFTRAGAQGDFQLNVPDTGSYVLLLTHPYFADFSDRIIMNPGQPVDMGFINMISKSKLLEEVVVKTGSPIRIKGDTTIYTADSFKVREGANVEELLKKLPGVQVDRNGQITALGEKVERFLVDGEEFFGSDPGIATKNLRADIVKDVQVYKGKSDQAAFTGIDDGQSKQTMNLVLKEDKKKGYFAKIEAGGGLKNGNNLGEGDKFNNALMFNAFKAKRKISAYGIMSNTGKLNLDWDDRNKYGGTGDVQATDDGGISFSSMGGDYNRSDGIPTNWNGGIHYNNKFNSDKQSINAGYRITKINAPGETKSYSRNFLPDSTWLNYNNNSGFSSNLKQGANLIFETKIDSMNTLKLTAQGNFNNMDASYNYYSENRNIDSSFINVNNRHGHNKTDNSNMGANLLWMHKFKKLYRTISVNGGFSHTEAKGTALLYSNIDFYRNGVVDSTGTLDQNTISDNVLNNFNTRIAYTEPLLKDFYLELSYSFGLTKNANNRNVYFNDGTGGYNQFVDSLSNDFQLNTLSNAPGINFRYNKKKLNFSLGTSAAFTNLDQRDLTNGTTRGYNFVNHSPRANLTYKIKPSETLNFYYNGAGRAPSLNQLQPIPDNSDPLNIRVGNPLLKPSFSHDFDLYYNSFKTLKERGIWAYASYNFRQNAFTQFSEFADGIRRYYDVNTNGVASFNSNFNYNFKWKGPGIRIGAGVGYGFNRNVDFVSSFSADNGSSAKNITKTNIYSFSIDVYKSVDEKYDFGLAPNARYNNTRATVSSNANANYWSGGLNIWGNVQLPGKIEIRTDVDANYVQKDPRFPANNNYVIWNGFITKKMYKNQFEARISIYDILNQNRGYNRNFGNYSFTETYRTTLQRFWLVSFVWNITKNGTGTPTAK</sequence>
<protein>
    <submittedName>
        <fullName evidence="2">Outer membrane beta-barrel family protein</fullName>
    </submittedName>
</protein>
<proteinExistence type="predicted"/>
<accession>A0ABZ0W5U4</accession>
<dbReference type="InterPro" id="IPR041700">
    <property type="entry name" value="OMP_b-brl_3"/>
</dbReference>
<dbReference type="SUPFAM" id="SSF56935">
    <property type="entry name" value="Porins"/>
    <property type="match status" value="1"/>
</dbReference>
<dbReference type="EMBL" id="CP139960">
    <property type="protein sequence ID" value="WQD38304.1"/>
    <property type="molecule type" value="Genomic_DNA"/>
</dbReference>
<dbReference type="RefSeq" id="WP_245957723.1">
    <property type="nucleotide sequence ID" value="NZ_CP139960.1"/>
</dbReference>
<name>A0ABZ0W5U4_9BACT</name>
<dbReference type="Pfam" id="PF14905">
    <property type="entry name" value="OMP_b-brl_3"/>
    <property type="match status" value="1"/>
</dbReference>
<evidence type="ECO:0000313" key="2">
    <source>
        <dbReference type="EMBL" id="WQD38304.1"/>
    </source>
</evidence>
<keyword evidence="3" id="KW-1185">Reference proteome</keyword>